<protein>
    <recommendedName>
        <fullName evidence="4">DUF1190 domain-containing protein</fullName>
    </recommendedName>
</protein>
<dbReference type="AlphaFoldDB" id="A0A6G6ITC8"/>
<dbReference type="RefSeq" id="WP_024765236.1">
    <property type="nucleotide sequence ID" value="NZ_CP049140.1"/>
</dbReference>
<accession>A0A6G6ITC8</accession>
<evidence type="ECO:0000313" key="2">
    <source>
        <dbReference type="EMBL" id="QIE86309.1"/>
    </source>
</evidence>
<feature type="compositionally biased region" description="Gly residues" evidence="1">
    <location>
        <begin position="99"/>
        <end position="112"/>
    </location>
</feature>
<proteinExistence type="predicted"/>
<feature type="compositionally biased region" description="Low complexity" evidence="1">
    <location>
        <begin position="64"/>
        <end position="76"/>
    </location>
</feature>
<evidence type="ECO:0008006" key="4">
    <source>
        <dbReference type="Google" id="ProtNLM"/>
    </source>
</evidence>
<evidence type="ECO:0000256" key="1">
    <source>
        <dbReference type="SAM" id="MobiDB-lite"/>
    </source>
</evidence>
<dbReference type="KEGG" id="pnt:G5B91_08525"/>
<feature type="compositionally biased region" description="Polar residues" evidence="1">
    <location>
        <begin position="83"/>
        <end position="95"/>
    </location>
</feature>
<sequence length="112" mass="11957">MKKSNIVFTTLLTGGVLYSVLHHNPVYRDLYANREDCLKDWGNTPNACEPESGTSSSSGGGSYVGSSSGRYRGPSYEDGSRPKTAQTYQVQSRQLVTRGGFGHSGARFSGGG</sequence>
<organism evidence="2 3">
    <name type="scientific">Pseudomonas nitroreducens</name>
    <dbReference type="NCBI Taxonomy" id="46680"/>
    <lineage>
        <taxon>Bacteria</taxon>
        <taxon>Pseudomonadati</taxon>
        <taxon>Pseudomonadota</taxon>
        <taxon>Gammaproteobacteria</taxon>
        <taxon>Pseudomonadales</taxon>
        <taxon>Pseudomonadaceae</taxon>
        <taxon>Pseudomonas</taxon>
    </lineage>
</organism>
<reference evidence="2 3" key="1">
    <citation type="submission" date="2020-02" db="EMBL/GenBank/DDBJ databases">
        <title>Integrative conjugative elements (ICEs) and plasmids drive adaptation of Pseudomonas nitroreducens strain HBP1 to wastewater environment.</title>
        <authorList>
            <person name="Sentchilo V."/>
            <person name="Carraro N."/>
            <person name="Bertelli C."/>
            <person name="van der Meer J.R."/>
        </authorList>
    </citation>
    <scope>NUCLEOTIDE SEQUENCE [LARGE SCALE GENOMIC DNA]</scope>
    <source>
        <strain evidence="2 3">HBP1</strain>
    </source>
</reference>
<feature type="region of interest" description="Disordered" evidence="1">
    <location>
        <begin position="42"/>
        <end position="112"/>
    </location>
</feature>
<dbReference type="Proteomes" id="UP000501063">
    <property type="component" value="Chromosome"/>
</dbReference>
<dbReference type="EMBL" id="CP049140">
    <property type="protein sequence ID" value="QIE86309.1"/>
    <property type="molecule type" value="Genomic_DNA"/>
</dbReference>
<name>A0A6G6ITC8_PSENT</name>
<evidence type="ECO:0000313" key="3">
    <source>
        <dbReference type="Proteomes" id="UP000501063"/>
    </source>
</evidence>
<gene>
    <name evidence="2" type="ORF">G5B91_08525</name>
</gene>